<dbReference type="AlphaFoldDB" id="A0A2A2GGQ2"/>
<organism evidence="1 2">
    <name type="scientific">Paracoccus salipaludis</name>
    <dbReference type="NCBI Taxonomy" id="2032623"/>
    <lineage>
        <taxon>Bacteria</taxon>
        <taxon>Pseudomonadati</taxon>
        <taxon>Pseudomonadota</taxon>
        <taxon>Alphaproteobacteria</taxon>
        <taxon>Rhodobacterales</taxon>
        <taxon>Paracoccaceae</taxon>
        <taxon>Paracoccus</taxon>
    </lineage>
</organism>
<evidence type="ECO:0000313" key="2">
    <source>
        <dbReference type="Proteomes" id="UP000218023"/>
    </source>
</evidence>
<evidence type="ECO:0000313" key="1">
    <source>
        <dbReference type="EMBL" id="PAU96154.1"/>
    </source>
</evidence>
<sequence length="191" mass="20917">MRFDTCNGYSILRAIPVTTSEADVAKALDLVKKTRLYPLDQAENPPPQRHIDMAGKLFDGIVRFDDSVYDSLARIINDEPVQPHDLVAMGQLRSIGIEKGKPFNPDPATRETLKKAIQDAHAGFIRTNAALPPYYPGAQWSLAIGDFGHETGFTFRDGGHIALDERAAFFFLGCAPRSKAVRHSTCSGSGT</sequence>
<dbReference type="EMBL" id="NSJZ01000019">
    <property type="protein sequence ID" value="PAU96154.1"/>
    <property type="molecule type" value="Genomic_DNA"/>
</dbReference>
<comment type="caution">
    <text evidence="1">The sequence shown here is derived from an EMBL/GenBank/DDBJ whole genome shotgun (WGS) entry which is preliminary data.</text>
</comment>
<dbReference type="Gene3D" id="1.10.3360.10">
    <property type="entry name" value="VPA0735-like domain"/>
    <property type="match status" value="1"/>
</dbReference>
<gene>
    <name evidence="1" type="ORF">CK240_15055</name>
</gene>
<name>A0A2A2GGQ2_9RHOB</name>
<accession>A0A2A2GGQ2</accession>
<protein>
    <submittedName>
        <fullName evidence="1">Uncharacterized protein</fullName>
    </submittedName>
</protein>
<dbReference type="SUPFAM" id="SSF160935">
    <property type="entry name" value="VPA0735-like"/>
    <property type="match status" value="1"/>
</dbReference>
<reference evidence="1 2" key="1">
    <citation type="submission" date="2017-09" db="EMBL/GenBank/DDBJ databases">
        <title>Paracoccus alkalisoli sp. nov., isolated from saline alkaline soil.</title>
        <authorList>
            <person name="Dong X."/>
            <person name="Zhang G."/>
        </authorList>
    </citation>
    <scope>NUCLEOTIDE SEQUENCE [LARGE SCALE GENOMIC DNA]</scope>
    <source>
        <strain evidence="1 2">WN007</strain>
    </source>
</reference>
<keyword evidence="2" id="KW-1185">Reference proteome</keyword>
<proteinExistence type="predicted"/>
<dbReference type="Proteomes" id="UP000218023">
    <property type="component" value="Unassembled WGS sequence"/>
</dbReference>